<feature type="compositionally biased region" description="Basic and acidic residues" evidence="1">
    <location>
        <begin position="133"/>
        <end position="151"/>
    </location>
</feature>
<feature type="region of interest" description="Disordered" evidence="1">
    <location>
        <begin position="1"/>
        <end position="36"/>
    </location>
</feature>
<feature type="compositionally biased region" description="Pro residues" evidence="1">
    <location>
        <begin position="8"/>
        <end position="21"/>
    </location>
</feature>
<proteinExistence type="predicted"/>
<feature type="region of interest" description="Disordered" evidence="1">
    <location>
        <begin position="127"/>
        <end position="151"/>
    </location>
</feature>
<keyword evidence="3" id="KW-1185">Reference proteome</keyword>
<accession>A0A409YE81</accession>
<organism evidence="2 3">
    <name type="scientific">Panaeolus cyanescens</name>
    <dbReference type="NCBI Taxonomy" id="181874"/>
    <lineage>
        <taxon>Eukaryota</taxon>
        <taxon>Fungi</taxon>
        <taxon>Dikarya</taxon>
        <taxon>Basidiomycota</taxon>
        <taxon>Agaricomycotina</taxon>
        <taxon>Agaricomycetes</taxon>
        <taxon>Agaricomycetidae</taxon>
        <taxon>Agaricales</taxon>
        <taxon>Agaricineae</taxon>
        <taxon>Galeropsidaceae</taxon>
        <taxon>Panaeolus</taxon>
    </lineage>
</organism>
<evidence type="ECO:0000313" key="2">
    <source>
        <dbReference type="EMBL" id="PPR01307.1"/>
    </source>
</evidence>
<dbReference type="Proteomes" id="UP000284842">
    <property type="component" value="Unassembled WGS sequence"/>
</dbReference>
<evidence type="ECO:0000256" key="1">
    <source>
        <dbReference type="SAM" id="MobiDB-lite"/>
    </source>
</evidence>
<comment type="caution">
    <text evidence="2">The sequence shown here is derived from an EMBL/GenBank/DDBJ whole genome shotgun (WGS) entry which is preliminary data.</text>
</comment>
<reference evidence="2 3" key="1">
    <citation type="journal article" date="2018" name="Evol. Lett.">
        <title>Horizontal gene cluster transfer increased hallucinogenic mushroom diversity.</title>
        <authorList>
            <person name="Reynolds H.T."/>
            <person name="Vijayakumar V."/>
            <person name="Gluck-Thaler E."/>
            <person name="Korotkin H.B."/>
            <person name="Matheny P.B."/>
            <person name="Slot J.C."/>
        </authorList>
    </citation>
    <scope>NUCLEOTIDE SEQUENCE [LARGE SCALE GENOMIC DNA]</scope>
    <source>
        <strain evidence="2 3">2629</strain>
    </source>
</reference>
<sequence length="188" mass="20971">MTQHNDELPPPPPSPPPPTPPRKTHKNALTIQSLKNLPIEARLKRNKAIETKNLERLTYAAMRPAALEENPADPEFLAPPSPTASLITITDEDIEEIIELDLVGVYKKQDIMPTSTLKRINLKIKADGGSGSADKRKDRSDDDGSDKLSKRQCMDGDKITFRAPGDPTPINFPEVMFVTQNRVAWLWI</sequence>
<dbReference type="STRING" id="181874.A0A409YE81"/>
<dbReference type="InParanoid" id="A0A409YE81"/>
<evidence type="ECO:0000313" key="3">
    <source>
        <dbReference type="Proteomes" id="UP000284842"/>
    </source>
</evidence>
<dbReference type="EMBL" id="NHTK01001258">
    <property type="protein sequence ID" value="PPR01307.1"/>
    <property type="molecule type" value="Genomic_DNA"/>
</dbReference>
<name>A0A409YE81_9AGAR</name>
<gene>
    <name evidence="2" type="ORF">CVT24_006360</name>
</gene>
<protein>
    <submittedName>
        <fullName evidence="2">Uncharacterized protein</fullName>
    </submittedName>
</protein>
<dbReference type="AlphaFoldDB" id="A0A409YE81"/>